<dbReference type="EMBL" id="JAIQCV010000012">
    <property type="protein sequence ID" value="KAH1039708.1"/>
    <property type="molecule type" value="Genomic_DNA"/>
</dbReference>
<gene>
    <name evidence="2" type="ORF">J1N35_041451</name>
</gene>
<keyword evidence="3" id="KW-1185">Reference proteome</keyword>
<protein>
    <submittedName>
        <fullName evidence="2">Uncharacterized protein</fullName>
    </submittedName>
</protein>
<evidence type="ECO:0000313" key="2">
    <source>
        <dbReference type="EMBL" id="KAH1039708.1"/>
    </source>
</evidence>
<dbReference type="Proteomes" id="UP000828251">
    <property type="component" value="Unassembled WGS sequence"/>
</dbReference>
<dbReference type="AlphaFoldDB" id="A0A9D3UG07"/>
<evidence type="ECO:0000256" key="1">
    <source>
        <dbReference type="SAM" id="MobiDB-lite"/>
    </source>
</evidence>
<dbReference type="OrthoDB" id="2013098at2759"/>
<name>A0A9D3UG07_9ROSI</name>
<organism evidence="2 3">
    <name type="scientific">Gossypium stocksii</name>
    <dbReference type="NCBI Taxonomy" id="47602"/>
    <lineage>
        <taxon>Eukaryota</taxon>
        <taxon>Viridiplantae</taxon>
        <taxon>Streptophyta</taxon>
        <taxon>Embryophyta</taxon>
        <taxon>Tracheophyta</taxon>
        <taxon>Spermatophyta</taxon>
        <taxon>Magnoliopsida</taxon>
        <taxon>eudicotyledons</taxon>
        <taxon>Gunneridae</taxon>
        <taxon>Pentapetalae</taxon>
        <taxon>rosids</taxon>
        <taxon>malvids</taxon>
        <taxon>Malvales</taxon>
        <taxon>Malvaceae</taxon>
        <taxon>Malvoideae</taxon>
        <taxon>Gossypium</taxon>
    </lineage>
</organism>
<sequence>MRRENFTIANKMQTHGERLVNITIVEKILWSMLSKFNFVICFIKELKYLNTLSLDELQYFLMVHEQKIIQQDVEEQALQVVTIVKGFKHAKNRWKGRSLSRGEMGNQKRDGQNGCDQEHLYNRRPKSVDKSHIECFRCQKDRIIVLNVIQI</sequence>
<feature type="compositionally biased region" description="Basic and acidic residues" evidence="1">
    <location>
        <begin position="106"/>
        <end position="117"/>
    </location>
</feature>
<accession>A0A9D3UG07</accession>
<evidence type="ECO:0000313" key="3">
    <source>
        <dbReference type="Proteomes" id="UP000828251"/>
    </source>
</evidence>
<feature type="region of interest" description="Disordered" evidence="1">
    <location>
        <begin position="95"/>
        <end position="117"/>
    </location>
</feature>
<comment type="caution">
    <text evidence="2">The sequence shown here is derived from an EMBL/GenBank/DDBJ whole genome shotgun (WGS) entry which is preliminary data.</text>
</comment>
<reference evidence="2 3" key="1">
    <citation type="journal article" date="2021" name="Plant Biotechnol. J.">
        <title>Multi-omics assisted identification of the key and species-specific regulatory components of drought-tolerant mechanisms in Gossypium stocksii.</title>
        <authorList>
            <person name="Yu D."/>
            <person name="Ke L."/>
            <person name="Zhang D."/>
            <person name="Wu Y."/>
            <person name="Sun Y."/>
            <person name="Mei J."/>
            <person name="Sun J."/>
            <person name="Sun Y."/>
        </authorList>
    </citation>
    <scope>NUCLEOTIDE SEQUENCE [LARGE SCALE GENOMIC DNA]</scope>
    <source>
        <strain evidence="3">cv. E1</strain>
        <tissue evidence="2">Leaf</tissue>
    </source>
</reference>
<proteinExistence type="predicted"/>